<feature type="transmembrane region" description="Helical" evidence="1">
    <location>
        <begin position="118"/>
        <end position="146"/>
    </location>
</feature>
<dbReference type="Proteomes" id="UP000697330">
    <property type="component" value="Unassembled WGS sequence"/>
</dbReference>
<proteinExistence type="predicted"/>
<name>A0A921GG75_9ACTN</name>
<comment type="caution">
    <text evidence="2">The sequence shown here is derived from an EMBL/GenBank/DDBJ whole genome shotgun (WGS) entry which is preliminary data.</text>
</comment>
<reference evidence="2" key="1">
    <citation type="journal article" date="2021" name="PeerJ">
        <title>Extensive microbial diversity within the chicken gut microbiome revealed by metagenomics and culture.</title>
        <authorList>
            <person name="Gilroy R."/>
            <person name="Ravi A."/>
            <person name="Getino M."/>
            <person name="Pursley I."/>
            <person name="Horton D.L."/>
            <person name="Alikhan N.F."/>
            <person name="Baker D."/>
            <person name="Gharbi K."/>
            <person name="Hall N."/>
            <person name="Watson M."/>
            <person name="Adriaenssens E.M."/>
            <person name="Foster-Nyarko E."/>
            <person name="Jarju S."/>
            <person name="Secka A."/>
            <person name="Antonio M."/>
            <person name="Oren A."/>
            <person name="Chaudhuri R.R."/>
            <person name="La Ragione R."/>
            <person name="Hildebrand F."/>
            <person name="Pallen M.J."/>
        </authorList>
    </citation>
    <scope>NUCLEOTIDE SEQUENCE</scope>
    <source>
        <strain evidence="2">CHK124-7917</strain>
    </source>
</reference>
<evidence type="ECO:0000256" key="1">
    <source>
        <dbReference type="SAM" id="Phobius"/>
    </source>
</evidence>
<evidence type="ECO:0000313" key="2">
    <source>
        <dbReference type="EMBL" id="HJF45747.1"/>
    </source>
</evidence>
<organism evidence="2 3">
    <name type="scientific">Thermophilibacter provencensis</name>
    <dbReference type="NCBI Taxonomy" id="1852386"/>
    <lineage>
        <taxon>Bacteria</taxon>
        <taxon>Bacillati</taxon>
        <taxon>Actinomycetota</taxon>
        <taxon>Coriobacteriia</taxon>
        <taxon>Coriobacteriales</taxon>
        <taxon>Atopobiaceae</taxon>
        <taxon>Thermophilibacter</taxon>
    </lineage>
</organism>
<sequence length="201" mass="20341">MMRMRGTEAWPAVLGIVAGALALFGTVGIVGVELPLATMPLSAGRLADALLTASESLRSMPLVEERASEIVTFLQSATGGRLAALLWTLCAGHVLACVAAITLAALDLRGAHRAWRPVVAGALVVADAAVVSVLCSAMSWQLYLVVRSVARGNPWAVGRGVAGLELTLTPGLGLVVAALLGVCAIALALVGRRGASVAAAS</sequence>
<accession>A0A921GG75</accession>
<keyword evidence="1" id="KW-1133">Transmembrane helix</keyword>
<dbReference type="RefSeq" id="WP_274959445.1">
    <property type="nucleotide sequence ID" value="NZ_CAUWLO010000011.1"/>
</dbReference>
<feature type="transmembrane region" description="Helical" evidence="1">
    <location>
        <begin position="12"/>
        <end position="32"/>
    </location>
</feature>
<keyword evidence="1" id="KW-0812">Transmembrane</keyword>
<keyword evidence="1" id="KW-0472">Membrane</keyword>
<reference evidence="2" key="2">
    <citation type="submission" date="2021-09" db="EMBL/GenBank/DDBJ databases">
        <authorList>
            <person name="Gilroy R."/>
        </authorList>
    </citation>
    <scope>NUCLEOTIDE SEQUENCE</scope>
    <source>
        <strain evidence="2">CHK124-7917</strain>
    </source>
</reference>
<feature type="transmembrane region" description="Helical" evidence="1">
    <location>
        <begin position="84"/>
        <end position="106"/>
    </location>
</feature>
<dbReference type="AlphaFoldDB" id="A0A921GG75"/>
<feature type="transmembrane region" description="Helical" evidence="1">
    <location>
        <begin position="166"/>
        <end position="190"/>
    </location>
</feature>
<protein>
    <submittedName>
        <fullName evidence="2">Uncharacterized protein</fullName>
    </submittedName>
</protein>
<dbReference type="EMBL" id="DYWQ01000123">
    <property type="protein sequence ID" value="HJF45747.1"/>
    <property type="molecule type" value="Genomic_DNA"/>
</dbReference>
<evidence type="ECO:0000313" key="3">
    <source>
        <dbReference type="Proteomes" id="UP000697330"/>
    </source>
</evidence>
<gene>
    <name evidence="2" type="ORF">K8U72_08230</name>
</gene>